<dbReference type="GO" id="GO:0005524">
    <property type="term" value="F:ATP binding"/>
    <property type="evidence" value="ECO:0007669"/>
    <property type="project" value="UniProtKB-KW"/>
</dbReference>
<dbReference type="GO" id="GO:0015408">
    <property type="term" value="F:ABC-type ferric iron transporter activity"/>
    <property type="evidence" value="ECO:0007669"/>
    <property type="project" value="InterPro"/>
</dbReference>
<evidence type="ECO:0000256" key="8">
    <source>
        <dbReference type="ARBA" id="ARBA00023136"/>
    </source>
</evidence>
<evidence type="ECO:0000256" key="5">
    <source>
        <dbReference type="ARBA" id="ARBA00022840"/>
    </source>
</evidence>
<reference evidence="10 11" key="1">
    <citation type="submission" date="2014-04" db="EMBL/GenBank/DDBJ databases">
        <title>A comprehensive comparison of genomes of Erythrobacter spp. strains.</title>
        <authorList>
            <person name="Zheng Q."/>
        </authorList>
    </citation>
    <scope>NUCLEOTIDE SEQUENCE [LARGE SCALE GENOMIC DNA]</scope>
    <source>
        <strain evidence="10 11">DSM 6997</strain>
    </source>
</reference>
<dbReference type="Pfam" id="PF00005">
    <property type="entry name" value="ABC_tran"/>
    <property type="match status" value="1"/>
</dbReference>
<keyword evidence="7" id="KW-0406">Ion transport</keyword>
<dbReference type="InterPro" id="IPR003439">
    <property type="entry name" value="ABC_transporter-like_ATP-bd"/>
</dbReference>
<dbReference type="InterPro" id="IPR017871">
    <property type="entry name" value="ABC_transporter-like_CS"/>
</dbReference>
<dbReference type="RefSeq" id="WP_034959648.1">
    <property type="nucleotide sequence ID" value="NZ_JMIW01000003.1"/>
</dbReference>
<keyword evidence="6" id="KW-0408">Iron</keyword>
<dbReference type="OrthoDB" id="9802264at2"/>
<evidence type="ECO:0000313" key="10">
    <source>
        <dbReference type="EMBL" id="KEO90179.1"/>
    </source>
</evidence>
<keyword evidence="5 10" id="KW-0067">ATP-binding</keyword>
<accession>A0A074M9V0</accession>
<evidence type="ECO:0000259" key="9">
    <source>
        <dbReference type="PROSITE" id="PS50893"/>
    </source>
</evidence>
<evidence type="ECO:0000256" key="4">
    <source>
        <dbReference type="ARBA" id="ARBA00022741"/>
    </source>
</evidence>
<evidence type="ECO:0000313" key="11">
    <source>
        <dbReference type="Proteomes" id="UP000027647"/>
    </source>
</evidence>
<dbReference type="Gene3D" id="3.40.50.300">
    <property type="entry name" value="P-loop containing nucleotide triphosphate hydrolases"/>
    <property type="match status" value="1"/>
</dbReference>
<dbReference type="PROSITE" id="PS50893">
    <property type="entry name" value="ABC_TRANSPORTER_2"/>
    <property type="match status" value="1"/>
</dbReference>
<dbReference type="InterPro" id="IPR050093">
    <property type="entry name" value="ABC_SmlMolc_Importer"/>
</dbReference>
<feature type="domain" description="ABC transporter" evidence="9">
    <location>
        <begin position="3"/>
        <end position="236"/>
    </location>
</feature>
<dbReference type="EMBL" id="JMIW01000003">
    <property type="protein sequence ID" value="KEO90179.1"/>
    <property type="molecule type" value="Genomic_DNA"/>
</dbReference>
<evidence type="ECO:0000256" key="3">
    <source>
        <dbReference type="ARBA" id="ARBA00022496"/>
    </source>
</evidence>
<dbReference type="PROSITE" id="PS00211">
    <property type="entry name" value="ABC_TRANSPORTER_1"/>
    <property type="match status" value="1"/>
</dbReference>
<evidence type="ECO:0000256" key="1">
    <source>
        <dbReference type="ARBA" id="ARBA00022448"/>
    </source>
</evidence>
<sequence>MSLEFRHIAHAYTGRTGRVEALSDIAFTAPAGKITCLLGSSGSGKSTLLNLAAGLLPVQSGSISVGGNEMAAPGVNPPPEARPVGLVFQDGALFPHMTIAKNIAFGLPGGGSAGVIEQWLDRVGLAGLGERFPHELSGGQQQRASLARAMAPEPQVLLMDEPFASVDIVLRRRLRRDCRRLLREAGTTTILVTHDPEEALDIADHIAVMENGRIIQFGTPEDLHERPASASVGAIFGGAQIVSAMRDGDVLRTSMGVWPLSCIAGDLPDGAEFDLLVHAETLGCEADEAGLEVVDVHPLGVASRLLLQTPDGKEITVQSTATVKEGMRYRIVPQTRSVRAFLRR</sequence>
<keyword evidence="4" id="KW-0547">Nucleotide-binding</keyword>
<dbReference type="GO" id="GO:0016020">
    <property type="term" value="C:membrane"/>
    <property type="evidence" value="ECO:0007669"/>
    <property type="project" value="InterPro"/>
</dbReference>
<evidence type="ECO:0000256" key="6">
    <source>
        <dbReference type="ARBA" id="ARBA00023004"/>
    </source>
</evidence>
<keyword evidence="1" id="KW-0813">Transport</keyword>
<dbReference type="InterPro" id="IPR027417">
    <property type="entry name" value="P-loop_NTPase"/>
</dbReference>
<proteinExistence type="predicted"/>
<comment type="caution">
    <text evidence="10">The sequence shown here is derived from an EMBL/GenBank/DDBJ whole genome shotgun (WGS) entry which is preliminary data.</text>
</comment>
<gene>
    <name evidence="10" type="ORF">EH31_08800</name>
</gene>
<dbReference type="eggNOG" id="COG3842">
    <property type="taxonomic scope" value="Bacteria"/>
</dbReference>
<evidence type="ECO:0000256" key="2">
    <source>
        <dbReference type="ARBA" id="ARBA00022475"/>
    </source>
</evidence>
<dbReference type="Proteomes" id="UP000027647">
    <property type="component" value="Unassembled WGS sequence"/>
</dbReference>
<dbReference type="SUPFAM" id="SSF52540">
    <property type="entry name" value="P-loop containing nucleoside triphosphate hydrolases"/>
    <property type="match status" value="1"/>
</dbReference>
<dbReference type="PANTHER" id="PTHR42781">
    <property type="entry name" value="SPERMIDINE/PUTRESCINE IMPORT ATP-BINDING PROTEIN POTA"/>
    <property type="match status" value="1"/>
</dbReference>
<evidence type="ECO:0000256" key="7">
    <source>
        <dbReference type="ARBA" id="ARBA00023065"/>
    </source>
</evidence>
<dbReference type="PANTHER" id="PTHR42781:SF4">
    <property type="entry name" value="SPERMIDINE_PUTRESCINE IMPORT ATP-BINDING PROTEIN POTA"/>
    <property type="match status" value="1"/>
</dbReference>
<keyword evidence="11" id="KW-1185">Reference proteome</keyword>
<organism evidence="10 11">
    <name type="scientific">Erythrobacter longus</name>
    <dbReference type="NCBI Taxonomy" id="1044"/>
    <lineage>
        <taxon>Bacteria</taxon>
        <taxon>Pseudomonadati</taxon>
        <taxon>Pseudomonadota</taxon>
        <taxon>Alphaproteobacteria</taxon>
        <taxon>Sphingomonadales</taxon>
        <taxon>Erythrobacteraceae</taxon>
        <taxon>Erythrobacter/Porphyrobacter group</taxon>
        <taxon>Erythrobacter</taxon>
    </lineage>
</organism>
<dbReference type="AlphaFoldDB" id="A0A074M9V0"/>
<dbReference type="InterPro" id="IPR003593">
    <property type="entry name" value="AAA+_ATPase"/>
</dbReference>
<dbReference type="CDD" id="cd03259">
    <property type="entry name" value="ABC_Carb_Solutes_like"/>
    <property type="match status" value="1"/>
</dbReference>
<keyword evidence="2" id="KW-1003">Cell membrane</keyword>
<dbReference type="STRING" id="1044.EH31_08800"/>
<keyword evidence="8" id="KW-0472">Membrane</keyword>
<dbReference type="GO" id="GO:0016887">
    <property type="term" value="F:ATP hydrolysis activity"/>
    <property type="evidence" value="ECO:0007669"/>
    <property type="project" value="InterPro"/>
</dbReference>
<protein>
    <submittedName>
        <fullName evidence="10">ABC transporter ATP-binding protein</fullName>
    </submittedName>
</protein>
<keyword evidence="3" id="KW-0410">Iron transport</keyword>
<dbReference type="InterPro" id="IPR015853">
    <property type="entry name" value="ABC_transpr_FbpC"/>
</dbReference>
<dbReference type="SMART" id="SM00382">
    <property type="entry name" value="AAA"/>
    <property type="match status" value="1"/>
</dbReference>
<name>A0A074M9V0_ERYLO</name>